<evidence type="ECO:0000313" key="2">
    <source>
        <dbReference type="EMBL" id="KAA1040022.1"/>
    </source>
</evidence>
<dbReference type="PANTHER" id="PTHR37305">
    <property type="entry name" value="INTEGRAL MEMBRANE PROTEIN-RELATED"/>
    <property type="match status" value="1"/>
</dbReference>
<feature type="transmembrane region" description="Helical" evidence="1">
    <location>
        <begin position="20"/>
        <end position="39"/>
    </location>
</feature>
<feature type="transmembrane region" description="Helical" evidence="1">
    <location>
        <begin position="228"/>
        <end position="245"/>
    </location>
</feature>
<feature type="transmembrane region" description="Helical" evidence="1">
    <location>
        <begin position="124"/>
        <end position="141"/>
    </location>
</feature>
<feature type="transmembrane region" description="Helical" evidence="1">
    <location>
        <begin position="252"/>
        <end position="270"/>
    </location>
</feature>
<reference evidence="2 3" key="1">
    <citation type="submission" date="2019-09" db="EMBL/GenBank/DDBJ databases">
        <authorList>
            <person name="Mazhar S."/>
            <person name="Altermann E."/>
            <person name="Hill C."/>
            <person name="Mcauliffe O."/>
        </authorList>
    </citation>
    <scope>NUCLEOTIDE SEQUENCE [LARGE SCALE GENOMIC DNA]</scope>
    <source>
        <strain evidence="2 3">ATCC 51831</strain>
    </source>
</reference>
<dbReference type="PANTHER" id="PTHR37305:SF1">
    <property type="entry name" value="MEMBRANE PROTEIN"/>
    <property type="match status" value="1"/>
</dbReference>
<sequence>MLKLIQNEWIKYFNRPGTYIMLIMIMLLFVLLTVLNMSFGSGINHTKEYSKDHWKTEVQTDIKKMSQDLERLHAQDDKDFKQQDYSKMYSLEQEIPRLQYYLKHDVRPPAINNVFDNLLGTTNMINFVIIMVTVITSSLMSREHQQGTIKLLLIRPASRLKIFFAKWLTAVLISVAFTLFTFIISGLVGIVTGKINPTTKHAVLDTAKGKYHMEDFWPYFTQLLLNDLIYVIIFATIAYVLSVLFKNTAVSLGLTIGLLFFSGLITNFIADKTDLVKFIWPANWSMNQYIGFMGAPPIDSMSYSFSFVYNIIALALLLGIGLWVFTKRDVAD</sequence>
<accession>A0ABQ6R9T4</accession>
<comment type="caution">
    <text evidence="2">The sequence shown here is derived from an EMBL/GenBank/DDBJ whole genome shotgun (WGS) entry which is preliminary data.</text>
</comment>
<keyword evidence="1" id="KW-0472">Membrane</keyword>
<dbReference type="RefSeq" id="WP_149458489.1">
    <property type="nucleotide sequence ID" value="NZ_SCWC02000002.1"/>
</dbReference>
<keyword evidence="1" id="KW-0812">Transmembrane</keyword>
<organism evidence="2 3">
    <name type="scientific">Macrococcus equipercicus</name>
    <dbReference type="NCBI Taxonomy" id="69967"/>
    <lineage>
        <taxon>Bacteria</taxon>
        <taxon>Bacillati</taxon>
        <taxon>Bacillota</taxon>
        <taxon>Bacilli</taxon>
        <taxon>Bacillales</taxon>
        <taxon>Staphylococcaceae</taxon>
        <taxon>Macrococcus</taxon>
    </lineage>
</organism>
<proteinExistence type="predicted"/>
<dbReference type="Pfam" id="PF12679">
    <property type="entry name" value="ABC2_membrane_2"/>
    <property type="match status" value="1"/>
</dbReference>
<feature type="transmembrane region" description="Helical" evidence="1">
    <location>
        <begin position="307"/>
        <end position="326"/>
    </location>
</feature>
<keyword evidence="1" id="KW-1133">Transmembrane helix</keyword>
<gene>
    <name evidence="2" type="ORF">ERX35_003275</name>
</gene>
<evidence type="ECO:0000313" key="3">
    <source>
        <dbReference type="Proteomes" id="UP000295735"/>
    </source>
</evidence>
<evidence type="ECO:0000256" key="1">
    <source>
        <dbReference type="SAM" id="Phobius"/>
    </source>
</evidence>
<keyword evidence="3" id="KW-1185">Reference proteome</keyword>
<name>A0ABQ6R9T4_9STAP</name>
<feature type="transmembrane region" description="Helical" evidence="1">
    <location>
        <begin position="162"/>
        <end position="191"/>
    </location>
</feature>
<dbReference type="Proteomes" id="UP000295735">
    <property type="component" value="Unassembled WGS sequence"/>
</dbReference>
<protein>
    <submittedName>
        <fullName evidence="2">ABC transporter permease subunit</fullName>
    </submittedName>
</protein>
<dbReference type="EMBL" id="SCWC02000002">
    <property type="protein sequence ID" value="KAA1040022.1"/>
    <property type="molecule type" value="Genomic_DNA"/>
</dbReference>